<dbReference type="Pfam" id="PF19247">
    <property type="entry name" value="DUF5895"/>
    <property type="match status" value="1"/>
</dbReference>
<name>A0A2K8T2V8_9NOSO</name>
<organism evidence="2 3">
    <name type="scientific">Nostoc flagelliforme CCNUN1</name>
    <dbReference type="NCBI Taxonomy" id="2038116"/>
    <lineage>
        <taxon>Bacteria</taxon>
        <taxon>Bacillati</taxon>
        <taxon>Cyanobacteriota</taxon>
        <taxon>Cyanophyceae</taxon>
        <taxon>Nostocales</taxon>
        <taxon>Nostocaceae</taxon>
        <taxon>Nostoc</taxon>
    </lineage>
</organism>
<accession>A0A2K8T2V8</accession>
<evidence type="ECO:0000313" key="3">
    <source>
        <dbReference type="Proteomes" id="UP000232003"/>
    </source>
</evidence>
<dbReference type="InterPro" id="IPR045414">
    <property type="entry name" value="DUF5895"/>
</dbReference>
<feature type="domain" description="DUF5895" evidence="1">
    <location>
        <begin position="24"/>
        <end position="151"/>
    </location>
</feature>
<dbReference type="KEGG" id="nfl:COO91_08014"/>
<dbReference type="OrthoDB" id="477646at2"/>
<proteinExistence type="predicted"/>
<protein>
    <recommendedName>
        <fullName evidence="1">DUF5895 domain-containing protein</fullName>
    </recommendedName>
</protein>
<evidence type="ECO:0000313" key="2">
    <source>
        <dbReference type="EMBL" id="AUB41923.1"/>
    </source>
</evidence>
<evidence type="ECO:0000259" key="1">
    <source>
        <dbReference type="Pfam" id="PF19247"/>
    </source>
</evidence>
<sequence>MTAFDFDSAEHKAYEKTPAAKSIPSPAGIWIAYENQQLAGWYENKELEGGKEYKVLTNKLDENDEKIGIPGALYRQPRILVIGRSPLLYGNDRKVIGVWRSSDGLDKNAYKFGRRYMVIFVDAQNQPLHIAPVQITAWGVFQVSFDQQLMAFRETCEQAYASFQGKHHQPKNLLWHSMWVFCPILKTEKREKGGQTSNACVCSEYEKPTALNWESYCIGKKPIAQEIALVHNSISDWWRKGLPKNNLPEVATSHALDRNQLMMESQRLIEALGWKEEKGKQFLMDNYGKKGRQSLTNEEFANFVNKLQSMQANYDDEVGYWEDMPS</sequence>
<dbReference type="AlphaFoldDB" id="A0A2K8T2V8"/>
<dbReference type="Proteomes" id="UP000232003">
    <property type="component" value="Chromosome"/>
</dbReference>
<reference evidence="2 3" key="1">
    <citation type="submission" date="2017-11" db="EMBL/GenBank/DDBJ databases">
        <title>Complete genome of a free-living desiccation-tolerant cyanobacterium and its photosynthetic adaptation to extreme terrestrial habitat.</title>
        <authorList>
            <person name="Shang J."/>
        </authorList>
    </citation>
    <scope>NUCLEOTIDE SEQUENCE [LARGE SCALE GENOMIC DNA]</scope>
    <source>
        <strain evidence="2 3">CCNUN1</strain>
    </source>
</reference>
<dbReference type="RefSeq" id="WP_100902143.1">
    <property type="nucleotide sequence ID" value="NZ_CAWNNC010000001.1"/>
</dbReference>
<keyword evidence="3" id="KW-1185">Reference proteome</keyword>
<dbReference type="EMBL" id="CP024785">
    <property type="protein sequence ID" value="AUB41923.1"/>
    <property type="molecule type" value="Genomic_DNA"/>
</dbReference>
<gene>
    <name evidence="2" type="ORF">COO91_08014</name>
</gene>